<dbReference type="NCBIfam" id="TIGR03086">
    <property type="entry name" value="TIGR03086 family metal-binding protein"/>
    <property type="match status" value="1"/>
</dbReference>
<dbReference type="InterPro" id="IPR017520">
    <property type="entry name" value="CHP03086"/>
</dbReference>
<dbReference type="RefSeq" id="WP_191195217.1">
    <property type="nucleotide sequence ID" value="NZ_JACXYZ010000001.1"/>
</dbReference>
<gene>
    <name evidence="2" type="ORF">IEZ26_13170</name>
</gene>
<feature type="domain" description="Mycothiol-dependent maleylpyruvate isomerase metal-binding" evidence="1">
    <location>
        <begin position="20"/>
        <end position="133"/>
    </location>
</feature>
<sequence length="198" mass="20919">MTQTTTPGIDHYLSLFQQRADRFTQVVDTVDVSGGDWDGPSPCEGWSARDVVGHVLQTQRDFLSTQGLDAGPPPDLADPAAAWRAQRAHVTAALEADGVAAREYDGYFGRTTIAATVADFYGWDLVVHGSDVARATGQEWSVSDAEAADLHATADGWGAALHSEGVCADAVEVGPDASVTDRLLARLGRDPGWQPGNG</sequence>
<dbReference type="InterPro" id="IPR017517">
    <property type="entry name" value="Maleyloyr_isom"/>
</dbReference>
<dbReference type="Pfam" id="PF11716">
    <property type="entry name" value="MDMPI_N"/>
    <property type="match status" value="1"/>
</dbReference>
<keyword evidence="3" id="KW-1185">Reference proteome</keyword>
<proteinExistence type="predicted"/>
<dbReference type="EMBL" id="JACXYZ010000001">
    <property type="protein sequence ID" value="MBD3925580.1"/>
    <property type="molecule type" value="Genomic_DNA"/>
</dbReference>
<dbReference type="InterPro" id="IPR024344">
    <property type="entry name" value="MDMPI_metal-binding"/>
</dbReference>
<evidence type="ECO:0000259" key="1">
    <source>
        <dbReference type="Pfam" id="PF11716"/>
    </source>
</evidence>
<reference evidence="2 3" key="1">
    <citation type="submission" date="2020-09" db="EMBL/GenBank/DDBJ databases">
        <title>novel species in genus Nocardioides.</title>
        <authorList>
            <person name="Zhang G."/>
        </authorList>
    </citation>
    <scope>NUCLEOTIDE SEQUENCE [LARGE SCALE GENOMIC DNA]</scope>
    <source>
        <strain evidence="2 3">KCTC 39551</strain>
    </source>
</reference>
<dbReference type="SUPFAM" id="SSF109854">
    <property type="entry name" value="DinB/YfiT-like putative metalloenzymes"/>
    <property type="match status" value="1"/>
</dbReference>
<dbReference type="Gene3D" id="1.20.120.450">
    <property type="entry name" value="dinb family like domain"/>
    <property type="match status" value="1"/>
</dbReference>
<evidence type="ECO:0000313" key="2">
    <source>
        <dbReference type="EMBL" id="MBD3925580.1"/>
    </source>
</evidence>
<organism evidence="2 3">
    <name type="scientific">Nocardioides cavernae</name>
    <dbReference type="NCBI Taxonomy" id="1921566"/>
    <lineage>
        <taxon>Bacteria</taxon>
        <taxon>Bacillati</taxon>
        <taxon>Actinomycetota</taxon>
        <taxon>Actinomycetes</taxon>
        <taxon>Propionibacteriales</taxon>
        <taxon>Nocardioidaceae</taxon>
        <taxon>Nocardioides</taxon>
    </lineage>
</organism>
<name>A0ABR8NBQ7_9ACTN</name>
<dbReference type="Proteomes" id="UP000618818">
    <property type="component" value="Unassembled WGS sequence"/>
</dbReference>
<dbReference type="InterPro" id="IPR034660">
    <property type="entry name" value="DinB/YfiT-like"/>
</dbReference>
<comment type="caution">
    <text evidence="2">The sequence shown here is derived from an EMBL/GenBank/DDBJ whole genome shotgun (WGS) entry which is preliminary data.</text>
</comment>
<protein>
    <submittedName>
        <fullName evidence="2">TIGR03086 family protein</fullName>
    </submittedName>
</protein>
<dbReference type="NCBIfam" id="TIGR03083">
    <property type="entry name" value="maleylpyruvate isomerase family mycothiol-dependent enzyme"/>
    <property type="match status" value="1"/>
</dbReference>
<accession>A0ABR8NBQ7</accession>
<evidence type="ECO:0000313" key="3">
    <source>
        <dbReference type="Proteomes" id="UP000618818"/>
    </source>
</evidence>